<feature type="chain" id="PRO_5016691104" evidence="1">
    <location>
        <begin position="20"/>
        <end position="224"/>
    </location>
</feature>
<proteinExistence type="predicted"/>
<dbReference type="Proteomes" id="UP000251993">
    <property type="component" value="Chromosome"/>
</dbReference>
<evidence type="ECO:0000256" key="1">
    <source>
        <dbReference type="SAM" id="SignalP"/>
    </source>
</evidence>
<keyword evidence="3" id="KW-1185">Reference proteome</keyword>
<gene>
    <name evidence="2" type="ORF">DR864_22650</name>
</gene>
<accession>A0A344TNX2</accession>
<reference evidence="2 3" key="1">
    <citation type="submission" date="2018-07" db="EMBL/GenBank/DDBJ databases">
        <title>Genome sequencing of Runella.</title>
        <authorList>
            <person name="Baek M.-G."/>
            <person name="Yi H."/>
        </authorList>
    </citation>
    <scope>NUCLEOTIDE SEQUENCE [LARGE SCALE GENOMIC DNA]</scope>
    <source>
        <strain evidence="2 3">HYN0085</strain>
    </source>
</reference>
<dbReference type="RefSeq" id="WP_114069106.1">
    <property type="nucleotide sequence ID" value="NZ_CP030850.1"/>
</dbReference>
<dbReference type="KEGG" id="run:DR864_22650"/>
<name>A0A344TNX2_9BACT</name>
<dbReference type="AlphaFoldDB" id="A0A344TNX2"/>
<organism evidence="2 3">
    <name type="scientific">Runella rosea</name>
    <dbReference type="NCBI Taxonomy" id="2259595"/>
    <lineage>
        <taxon>Bacteria</taxon>
        <taxon>Pseudomonadati</taxon>
        <taxon>Bacteroidota</taxon>
        <taxon>Cytophagia</taxon>
        <taxon>Cytophagales</taxon>
        <taxon>Spirosomataceae</taxon>
        <taxon>Runella</taxon>
    </lineage>
</organism>
<dbReference type="EMBL" id="CP030850">
    <property type="protein sequence ID" value="AXE20343.1"/>
    <property type="molecule type" value="Genomic_DNA"/>
</dbReference>
<evidence type="ECO:0000313" key="3">
    <source>
        <dbReference type="Proteomes" id="UP000251993"/>
    </source>
</evidence>
<dbReference type="OrthoDB" id="793772at2"/>
<sequence>MKFCIIISLLLAFSANNHAQNCLITYQDKYDQLLPIEAIKKHFSGDMSKAKKEYRVNKNPKYRNHDTYSYNWPSDRTREMEMLGRKMTVPVSNRIGLTWVGDDMFKMSKNKSDLENFRFFYRNLTQKELDEAFGQAEKQVQKKTNATKEQKEAAVGMAKDMAATTKFENVAGVGEAAVWKLGDNELIVLFKGYTFQVIADVSKDKATNLELARKLAAEVLVKCK</sequence>
<evidence type="ECO:0000313" key="2">
    <source>
        <dbReference type="EMBL" id="AXE20343.1"/>
    </source>
</evidence>
<keyword evidence="1" id="KW-0732">Signal</keyword>
<protein>
    <submittedName>
        <fullName evidence="2">Uncharacterized protein</fullName>
    </submittedName>
</protein>
<feature type="signal peptide" evidence="1">
    <location>
        <begin position="1"/>
        <end position="19"/>
    </location>
</feature>